<evidence type="ECO:0000256" key="5">
    <source>
        <dbReference type="ARBA" id="ARBA00022777"/>
    </source>
</evidence>
<organism evidence="11 12">
    <name type="scientific">Cronartium quercuum f. sp. fusiforme G11</name>
    <dbReference type="NCBI Taxonomy" id="708437"/>
    <lineage>
        <taxon>Eukaryota</taxon>
        <taxon>Fungi</taxon>
        <taxon>Dikarya</taxon>
        <taxon>Basidiomycota</taxon>
        <taxon>Pucciniomycotina</taxon>
        <taxon>Pucciniomycetes</taxon>
        <taxon>Pucciniales</taxon>
        <taxon>Coleosporiaceae</taxon>
        <taxon>Cronartium</taxon>
    </lineage>
</organism>
<dbReference type="InterPro" id="IPR008271">
    <property type="entry name" value="Ser/Thr_kinase_AS"/>
</dbReference>
<evidence type="ECO:0000256" key="4">
    <source>
        <dbReference type="ARBA" id="ARBA00022741"/>
    </source>
</evidence>
<feature type="domain" description="AGC-kinase C-terminal" evidence="10">
    <location>
        <begin position="291"/>
        <end position="347"/>
    </location>
</feature>
<dbReference type="SUPFAM" id="SSF56112">
    <property type="entry name" value="Protein kinase-like (PK-like)"/>
    <property type="match status" value="1"/>
</dbReference>
<dbReference type="Proteomes" id="UP000886653">
    <property type="component" value="Unassembled WGS sequence"/>
</dbReference>
<accession>A0A9P6NJA4</accession>
<evidence type="ECO:0000256" key="3">
    <source>
        <dbReference type="ARBA" id="ARBA00022679"/>
    </source>
</evidence>
<keyword evidence="2" id="KW-0597">Phosphoprotein</keyword>
<evidence type="ECO:0000313" key="11">
    <source>
        <dbReference type="EMBL" id="KAG0145174.1"/>
    </source>
</evidence>
<dbReference type="PROSITE" id="PS50011">
    <property type="entry name" value="PROTEIN_KINASE_DOM"/>
    <property type="match status" value="1"/>
</dbReference>
<dbReference type="PANTHER" id="PTHR24351">
    <property type="entry name" value="RIBOSOMAL PROTEIN S6 KINASE"/>
    <property type="match status" value="1"/>
</dbReference>
<dbReference type="FunFam" id="1.10.510.10:FF:000571">
    <property type="entry name" value="Maternal embryonic leucine zipper kinase"/>
    <property type="match status" value="1"/>
</dbReference>
<dbReference type="Gene3D" id="1.10.510.10">
    <property type="entry name" value="Transferase(Phosphotransferase) domain 1"/>
    <property type="match status" value="1"/>
</dbReference>
<dbReference type="InterPro" id="IPR045270">
    <property type="entry name" value="STKc_AGC"/>
</dbReference>
<evidence type="ECO:0000256" key="2">
    <source>
        <dbReference type="ARBA" id="ARBA00022553"/>
    </source>
</evidence>
<feature type="binding site" evidence="7">
    <location>
        <position position="70"/>
    </location>
    <ligand>
        <name>ATP</name>
        <dbReference type="ChEBI" id="CHEBI:30616"/>
    </ligand>
</feature>
<name>A0A9P6NJA4_9BASI</name>
<proteinExistence type="inferred from homology"/>
<keyword evidence="5" id="KW-0418">Kinase</keyword>
<keyword evidence="3" id="KW-0808">Transferase</keyword>
<dbReference type="PROSITE" id="PS00107">
    <property type="entry name" value="PROTEIN_KINASE_ATP"/>
    <property type="match status" value="1"/>
</dbReference>
<evidence type="ECO:0000256" key="7">
    <source>
        <dbReference type="PROSITE-ProRule" id="PRU10141"/>
    </source>
</evidence>
<dbReference type="InterPro" id="IPR000719">
    <property type="entry name" value="Prot_kinase_dom"/>
</dbReference>
<dbReference type="PROSITE" id="PS00108">
    <property type="entry name" value="PROTEIN_KINASE_ST"/>
    <property type="match status" value="1"/>
</dbReference>
<evidence type="ECO:0008006" key="13">
    <source>
        <dbReference type="Google" id="ProtNLM"/>
    </source>
</evidence>
<evidence type="ECO:0000259" key="10">
    <source>
        <dbReference type="PROSITE" id="PS51285"/>
    </source>
</evidence>
<reference evidence="11" key="1">
    <citation type="submission" date="2013-11" db="EMBL/GenBank/DDBJ databases">
        <title>Genome sequence of the fusiform rust pathogen reveals effectors for host alternation and coevolution with pine.</title>
        <authorList>
            <consortium name="DOE Joint Genome Institute"/>
            <person name="Smith K."/>
            <person name="Pendleton A."/>
            <person name="Kubisiak T."/>
            <person name="Anderson C."/>
            <person name="Salamov A."/>
            <person name="Aerts A."/>
            <person name="Riley R."/>
            <person name="Clum A."/>
            <person name="Lindquist E."/>
            <person name="Ence D."/>
            <person name="Campbell M."/>
            <person name="Kronenberg Z."/>
            <person name="Feau N."/>
            <person name="Dhillon B."/>
            <person name="Hamelin R."/>
            <person name="Burleigh J."/>
            <person name="Smith J."/>
            <person name="Yandell M."/>
            <person name="Nelson C."/>
            <person name="Grigoriev I."/>
            <person name="Davis J."/>
        </authorList>
    </citation>
    <scope>NUCLEOTIDE SEQUENCE</scope>
    <source>
        <strain evidence="11">G11</strain>
    </source>
</reference>
<keyword evidence="4 7" id="KW-0547">Nucleotide-binding</keyword>
<dbReference type="SMART" id="SM00220">
    <property type="entry name" value="S_TKc"/>
    <property type="match status" value="1"/>
</dbReference>
<dbReference type="AlphaFoldDB" id="A0A9P6NJA4"/>
<keyword evidence="6 7" id="KW-0067">ATP-binding</keyword>
<dbReference type="InterPro" id="IPR017441">
    <property type="entry name" value="Protein_kinase_ATP_BS"/>
</dbReference>
<dbReference type="PROSITE" id="PS51285">
    <property type="entry name" value="AGC_KINASE_CTER"/>
    <property type="match status" value="1"/>
</dbReference>
<evidence type="ECO:0000256" key="6">
    <source>
        <dbReference type="ARBA" id="ARBA00022840"/>
    </source>
</evidence>
<sequence length="347" mass="38441">MTTKTTDLPARDLPGACTSIETETATASGNTCKLKDYSLLKLVGAGSFGEVWLSCSKKDGAACAVKVVRKARLVKDPTLISGVNQEVDTLKRLGAKSPYIVNLHNAFANSEYLFMVLDFAQGGDLFTLIGKFSKLPENLAKLYVAELSCALEHLHNNSIIHRDLKPENVLITHDGHVKLVDFGLSKRIRYRTGTRCGTLLFQAPEIRRGNLYTFAVDWWALGVVTCEMLTGNLPFGCREPGVPSEILLDHYEIPGKVSSRAAKFLKSLLSIDPMDRPGCCEEISSQSWMQTEIDWLAVEKGTAISPYCPKLSGPWDASCFLNIDQKPNYEDLSKKSESFRDQFPAFY</sequence>
<comment type="similarity">
    <text evidence="8">Belongs to the protein kinase superfamily.</text>
</comment>
<gene>
    <name evidence="11" type="ORF">CROQUDRAFT_716225</name>
</gene>
<comment type="caution">
    <text evidence="11">The sequence shown here is derived from an EMBL/GenBank/DDBJ whole genome shotgun (WGS) entry which is preliminary data.</text>
</comment>
<dbReference type="GO" id="GO:0005524">
    <property type="term" value="F:ATP binding"/>
    <property type="evidence" value="ECO:0007669"/>
    <property type="project" value="UniProtKB-UniRule"/>
</dbReference>
<evidence type="ECO:0000256" key="8">
    <source>
        <dbReference type="RuleBase" id="RU000304"/>
    </source>
</evidence>
<dbReference type="Gene3D" id="3.30.200.20">
    <property type="entry name" value="Phosphorylase Kinase, domain 1"/>
    <property type="match status" value="1"/>
</dbReference>
<protein>
    <recommendedName>
        <fullName evidence="13">Protein kinase domain-containing protein</fullName>
    </recommendedName>
</protein>
<evidence type="ECO:0000313" key="12">
    <source>
        <dbReference type="Proteomes" id="UP000886653"/>
    </source>
</evidence>
<dbReference type="EMBL" id="MU167281">
    <property type="protein sequence ID" value="KAG0145174.1"/>
    <property type="molecule type" value="Genomic_DNA"/>
</dbReference>
<dbReference type="Pfam" id="PF00069">
    <property type="entry name" value="Pkinase"/>
    <property type="match status" value="1"/>
</dbReference>
<dbReference type="CDD" id="cd05123">
    <property type="entry name" value="STKc_AGC"/>
    <property type="match status" value="1"/>
</dbReference>
<dbReference type="InterPro" id="IPR000961">
    <property type="entry name" value="AGC-kinase_C"/>
</dbReference>
<keyword evidence="12" id="KW-1185">Reference proteome</keyword>
<evidence type="ECO:0000256" key="1">
    <source>
        <dbReference type="ARBA" id="ARBA00022527"/>
    </source>
</evidence>
<feature type="domain" description="Protein kinase" evidence="9">
    <location>
        <begin position="37"/>
        <end position="289"/>
    </location>
</feature>
<dbReference type="OrthoDB" id="2501594at2759"/>
<dbReference type="InterPro" id="IPR011009">
    <property type="entry name" value="Kinase-like_dom_sf"/>
</dbReference>
<evidence type="ECO:0000259" key="9">
    <source>
        <dbReference type="PROSITE" id="PS50011"/>
    </source>
</evidence>
<dbReference type="GO" id="GO:0004674">
    <property type="term" value="F:protein serine/threonine kinase activity"/>
    <property type="evidence" value="ECO:0007669"/>
    <property type="project" value="UniProtKB-KW"/>
</dbReference>
<keyword evidence="1 8" id="KW-0723">Serine/threonine-protein kinase</keyword>